<keyword evidence="1" id="KW-0472">Membrane</keyword>
<comment type="caution">
    <text evidence="2">The sequence shown here is derived from an EMBL/GenBank/DDBJ whole genome shotgun (WGS) entry which is preliminary data.</text>
</comment>
<evidence type="ECO:0000313" key="3">
    <source>
        <dbReference type="Proteomes" id="UP000470470"/>
    </source>
</evidence>
<feature type="transmembrane region" description="Helical" evidence="1">
    <location>
        <begin position="26"/>
        <end position="44"/>
    </location>
</feature>
<feature type="transmembrane region" description="Helical" evidence="1">
    <location>
        <begin position="50"/>
        <end position="67"/>
    </location>
</feature>
<dbReference type="EMBL" id="JAAGWK010000002">
    <property type="protein sequence ID" value="NEL52591.1"/>
    <property type="molecule type" value="Genomic_DNA"/>
</dbReference>
<keyword evidence="1" id="KW-1133">Transmembrane helix</keyword>
<dbReference type="Proteomes" id="UP000470470">
    <property type="component" value="Unassembled WGS sequence"/>
</dbReference>
<accession>A0A7K3W7Z8</accession>
<name>A0A7K3W7Z8_9ACTN</name>
<keyword evidence="3" id="KW-1185">Reference proteome</keyword>
<organism evidence="2 3">
    <name type="scientific">Goekera deserti</name>
    <dbReference type="NCBI Taxonomy" id="2497753"/>
    <lineage>
        <taxon>Bacteria</taxon>
        <taxon>Bacillati</taxon>
        <taxon>Actinomycetota</taxon>
        <taxon>Actinomycetes</taxon>
        <taxon>Geodermatophilales</taxon>
        <taxon>Geodermatophilaceae</taxon>
        <taxon>Goekera</taxon>
    </lineage>
</organism>
<keyword evidence="1" id="KW-0812">Transmembrane</keyword>
<evidence type="ECO:0000256" key="1">
    <source>
        <dbReference type="SAM" id="Phobius"/>
    </source>
</evidence>
<protein>
    <submittedName>
        <fullName evidence="2">Uncharacterized protein</fullName>
    </submittedName>
</protein>
<sequence>MDDDAAPGASPPALADGRDRWPSAPLLGAGLVVFGAAGLGLAAIGGWVGLGLVLLLAAGAIALVVAAC</sequence>
<reference evidence="2 3" key="1">
    <citation type="submission" date="2020-02" db="EMBL/GenBank/DDBJ databases">
        <title>The whole genome sequence of CPCC 205119.</title>
        <authorList>
            <person name="Jiang Z."/>
        </authorList>
    </citation>
    <scope>NUCLEOTIDE SEQUENCE [LARGE SCALE GENOMIC DNA]</scope>
    <source>
        <strain evidence="2 3">CPCC 205119</strain>
    </source>
</reference>
<dbReference type="AlphaFoldDB" id="A0A7K3W7Z8"/>
<gene>
    <name evidence="2" type="ORF">G1H19_00995</name>
</gene>
<dbReference type="RefSeq" id="WP_152731272.1">
    <property type="nucleotide sequence ID" value="NZ_JAABOZ010000006.1"/>
</dbReference>
<proteinExistence type="predicted"/>
<evidence type="ECO:0000313" key="2">
    <source>
        <dbReference type="EMBL" id="NEL52591.1"/>
    </source>
</evidence>